<dbReference type="AlphaFoldDB" id="A0AB34FSG8"/>
<protein>
    <submittedName>
        <fullName evidence="3">Non-hemolytic phospholipase C</fullName>
    </submittedName>
</protein>
<comment type="caution">
    <text evidence="3">The sequence shown here is derived from an EMBL/GenBank/DDBJ whole genome shotgun (WGS) entry which is preliminary data.</text>
</comment>
<feature type="compositionally biased region" description="Basic and acidic residues" evidence="2">
    <location>
        <begin position="779"/>
        <end position="797"/>
    </location>
</feature>
<name>A0AB34FSG8_9HYPO</name>
<feature type="region of interest" description="Disordered" evidence="2">
    <location>
        <begin position="772"/>
        <end position="803"/>
    </location>
</feature>
<keyword evidence="1" id="KW-0378">Hydrolase</keyword>
<dbReference type="EMBL" id="JAQHRD010000004">
    <property type="protein sequence ID" value="KAJ6442212.1"/>
    <property type="molecule type" value="Genomic_DNA"/>
</dbReference>
<dbReference type="PANTHER" id="PTHR31956:SF1">
    <property type="entry name" value="NON-SPECIFIC PHOSPHOLIPASE C1"/>
    <property type="match status" value="1"/>
</dbReference>
<feature type="compositionally biased region" description="Basic and acidic residues" evidence="2">
    <location>
        <begin position="651"/>
        <end position="682"/>
    </location>
</feature>
<dbReference type="PANTHER" id="PTHR31956">
    <property type="entry name" value="NON-SPECIFIC PHOSPHOLIPASE C4-RELATED"/>
    <property type="match status" value="1"/>
</dbReference>
<feature type="compositionally biased region" description="Acidic residues" evidence="2">
    <location>
        <begin position="853"/>
        <end position="862"/>
    </location>
</feature>
<accession>A0AB34FSG8</accession>
<sequence>MQENRAFDHYFGTMAGVRGFNDANLQTNNGVPVWKQLSPSKEAQYISPWYINYLGGTWPEATQCMLSGSNSWYNNHAAWNHGTNDHWAVNNTPYSIGFYKRQDLPTQWSLAENWVIGDMYQEAVVASTSPNRVVWQSGSINVPGGPQAPDQGGNPYIDNNETPGCEKGGINCYPLKWKTAAEHYEDAGVDWQVFQDADNFDDNPLAWFKQFQDAKKDSSLYNRGIKGQSLNTFYARAANGTLPEVSYINKIAEAIVKSPKYSKTALIVSYDETGGWFDHVDPFRSPDGTAGEWLDDPYDQVGRTFAGPGFRVPFYIISPWTRKGGVYTEHADHNSQLLFIEKWQAAKGRNVTTKEMVAWRRENMGDLVGAFDFENPDTSVPNLPNAPEPHKDSKGNYDGSSHCKDQYPKQQPPVPYKGEGVITDMPALVEKGFKPIRGKLTEGRFLVLEMNGFALTAGSRCGSKDGVCLTKATDKHETAAQRWVAHVSKLGGTEFTFSSSVDGQYICESEKLCGQKEKAMKFNVGFTPSKGYCFKMTKGGQYMVASSSGVLSQSGSQGDWKGAADGAHDIGRVAGQADGLLPQTSRAHFRGKCPAELPGGELEDEGPEHGEAGLRHGDGVAGRPHVEDTDEDEDEAHARHAPDVDGAAAEPGHEDEPVHQTPDERQAGAAEGERVRGARAETHLREEVGAVVREADAAEDLAGEDDAGNLGAAQLGALEAVPVARADAQLLLEVVGVDDHGEGLARVHVGRLLGLEAPQRCLGLVEPAHAHEVPGGLGREVDEGHEEDGPHPLDGKGDLVPPLVGARGEALEDAGGDELADDEAHVGVRGHVGAQRHGEHLGGVGGRRGGEDAPGEAAEDLADDQRGEVGREEDDEDEGRQREERAELHAPRAVLGDEVAADEAADDGADVGALRQAGLPRWRELVAGRGLGRDADKVAVSDEE</sequence>
<dbReference type="InterPro" id="IPR007312">
    <property type="entry name" value="Phosphoesterase"/>
</dbReference>
<evidence type="ECO:0000256" key="1">
    <source>
        <dbReference type="ARBA" id="ARBA00022801"/>
    </source>
</evidence>
<keyword evidence="4" id="KW-1185">Reference proteome</keyword>
<dbReference type="Pfam" id="PF04185">
    <property type="entry name" value="Phosphoesterase"/>
    <property type="match status" value="1"/>
</dbReference>
<feature type="compositionally biased region" description="Basic and acidic residues" evidence="2">
    <location>
        <begin position="607"/>
        <end position="618"/>
    </location>
</feature>
<evidence type="ECO:0000313" key="4">
    <source>
        <dbReference type="Proteomes" id="UP001163105"/>
    </source>
</evidence>
<evidence type="ECO:0000256" key="2">
    <source>
        <dbReference type="SAM" id="MobiDB-lite"/>
    </source>
</evidence>
<reference evidence="3" key="1">
    <citation type="submission" date="2023-01" db="EMBL/GenBank/DDBJ databases">
        <title>The growth and conidiation of Purpureocillium lavendulum are regulated by nitrogen source and histone H3K14 acetylation.</title>
        <authorList>
            <person name="Tang P."/>
            <person name="Han J."/>
            <person name="Zhang C."/>
            <person name="Tang P."/>
            <person name="Qi F."/>
            <person name="Zhang K."/>
            <person name="Liang L."/>
        </authorList>
    </citation>
    <scope>NUCLEOTIDE SEQUENCE</scope>
    <source>
        <strain evidence="3">YMF1.00683</strain>
    </source>
</reference>
<feature type="region of interest" description="Disordered" evidence="2">
    <location>
        <begin position="833"/>
        <end position="890"/>
    </location>
</feature>
<dbReference type="Proteomes" id="UP001163105">
    <property type="component" value="Unassembled WGS sequence"/>
</dbReference>
<proteinExistence type="predicted"/>
<evidence type="ECO:0000313" key="3">
    <source>
        <dbReference type="EMBL" id="KAJ6442212.1"/>
    </source>
</evidence>
<dbReference type="InterPro" id="IPR017850">
    <property type="entry name" value="Alkaline_phosphatase_core_sf"/>
</dbReference>
<feature type="region of interest" description="Disordered" evidence="2">
    <location>
        <begin position="375"/>
        <end position="412"/>
    </location>
</feature>
<feature type="region of interest" description="Disordered" evidence="2">
    <location>
        <begin position="590"/>
        <end position="682"/>
    </location>
</feature>
<organism evidence="3 4">
    <name type="scientific">Purpureocillium lavendulum</name>
    <dbReference type="NCBI Taxonomy" id="1247861"/>
    <lineage>
        <taxon>Eukaryota</taxon>
        <taxon>Fungi</taxon>
        <taxon>Dikarya</taxon>
        <taxon>Ascomycota</taxon>
        <taxon>Pezizomycotina</taxon>
        <taxon>Sordariomycetes</taxon>
        <taxon>Hypocreomycetidae</taxon>
        <taxon>Hypocreales</taxon>
        <taxon>Ophiocordycipitaceae</taxon>
        <taxon>Purpureocillium</taxon>
    </lineage>
</organism>
<feature type="compositionally biased region" description="Basic and acidic residues" evidence="2">
    <location>
        <begin position="879"/>
        <end position="890"/>
    </location>
</feature>
<gene>
    <name evidence="3" type="primary">plc</name>
    <name evidence="3" type="ORF">O9K51_05765</name>
</gene>
<feature type="compositionally biased region" description="Basic and acidic residues" evidence="2">
    <location>
        <begin position="388"/>
        <end position="407"/>
    </location>
</feature>
<dbReference type="Gene3D" id="3.40.720.10">
    <property type="entry name" value="Alkaline Phosphatase, subunit A"/>
    <property type="match status" value="2"/>
</dbReference>
<dbReference type="GO" id="GO:0042578">
    <property type="term" value="F:phosphoric ester hydrolase activity"/>
    <property type="evidence" value="ECO:0007669"/>
    <property type="project" value="UniProtKB-ARBA"/>
</dbReference>